<dbReference type="EMBL" id="NAJP01000095">
    <property type="protein sequence ID" value="TKA31577.1"/>
    <property type="molecule type" value="Genomic_DNA"/>
</dbReference>
<evidence type="ECO:0000256" key="7">
    <source>
        <dbReference type="ARBA" id="ARBA00023180"/>
    </source>
</evidence>
<sequence>MLEGLHRGSLLLLLLLASNAVCATDSNHASENGRSGASTTAGTTKGAPLASLPVSASTVVQSRPTDSTCISGTVNYITHTLPQQCLRTDCTSINGTQISSSKVISTATHAVTQPVVTHSQNATWGPPVPDIIVSGSETTITVSSTESSSAATPYSLTDRRSTPATSSAAEVTLSQGTANEEESLFDSAAFLSFEEWKKQDLARTGQSPENLGQARPQSGNRQRPGLNNALDTLGEDSEIDLDFAGFGNAAAAVSSSDVGNPQAASSAKGIPDSFASVHSAATTAKLRSRDAGTTCKARTNYASFDCAATMMKQNAECKHSSSILVENKDSYMLNKCSASNKFFIVELCNDIHIDTIVLANYEFFSSSFRHFRVSITDRYPVKAEKWKDLGTFEARNTREVQAFIIDEPQIWARYLRIEMLTHFGSEYYCPVSLLRVHGRTMMQEFRQEEEMARGELSDEVASLEIEGAPPVEAQEPLTATDDLEKATVQALPPIETSTSTKAAVAATGSSANVTSSTSAELNIPDLKLTATGVTPPPGPVLDAMTCAPSHMPSISSQYSAVNKSMILEVAAQKGEIVAQDIENATTFSASHSPSPASSSQSYPAPSIETSPAFSAPSSTITTSSDTASNLTKSTATEISSDMSASTRNLTSSTKALLPGNASGIALNTTRSSPVASPAPPSSSQESFFKSISKRLQQLESNSTLSLQYIEEQSRILRDAFNKVEKRQISATTNLLSQLNQTVMSELQGFQQAYDQLWQGTVIELDGQRDRYQREMLALSSRLTLVADELVWQKRMGIVQSTLLLVCLSLVLFTRQGNTGYVETTLAQQLMSRSQAALRAGWESDPNSPSSPASRSPVSIFRRKLWKGNNGALNGTLSEDGDTRPQTRDGAAPSARIELPTPAEEDEEEGVEDPRDGPSRTQSSPPAPERGIQRPTSSCGGSSNASPERADA</sequence>
<evidence type="ECO:0000256" key="6">
    <source>
        <dbReference type="ARBA" id="ARBA00023136"/>
    </source>
</evidence>
<keyword evidence="6" id="KW-0472">Membrane</keyword>
<comment type="subunit">
    <text evidence="9">Interacts with EMP65.</text>
</comment>
<keyword evidence="7" id="KW-0325">Glycoprotein</keyword>
<evidence type="ECO:0000256" key="2">
    <source>
        <dbReference type="ARBA" id="ARBA00022692"/>
    </source>
</evidence>
<feature type="compositionally biased region" description="Low complexity" evidence="11">
    <location>
        <begin position="588"/>
        <end position="628"/>
    </location>
</feature>
<feature type="compositionally biased region" description="Low complexity" evidence="11">
    <location>
        <begin position="35"/>
        <end position="44"/>
    </location>
</feature>
<keyword evidence="4" id="KW-0256">Endoplasmic reticulum</keyword>
<reference evidence="14 15" key="1">
    <citation type="submission" date="2017-03" db="EMBL/GenBank/DDBJ databases">
        <title>Genomes of endolithic fungi from Antarctica.</title>
        <authorList>
            <person name="Coleine C."/>
            <person name="Masonjones S."/>
            <person name="Stajich J.E."/>
        </authorList>
    </citation>
    <scope>NUCLEOTIDE SEQUENCE [LARGE SCALE GENOMIC DNA]</scope>
    <source>
        <strain evidence="14 15">CCFEE 5311</strain>
    </source>
</reference>
<dbReference type="PROSITE" id="PS51469">
    <property type="entry name" value="SUN"/>
    <property type="match status" value="1"/>
</dbReference>
<feature type="compositionally biased region" description="Low complexity" evidence="11">
    <location>
        <begin position="143"/>
        <end position="152"/>
    </location>
</feature>
<evidence type="ECO:0000313" key="15">
    <source>
        <dbReference type="Proteomes" id="UP000310066"/>
    </source>
</evidence>
<feature type="compositionally biased region" description="Polar residues" evidence="11">
    <location>
        <begin position="162"/>
        <end position="178"/>
    </location>
</feature>
<dbReference type="OrthoDB" id="266334at2759"/>
<dbReference type="InterPro" id="IPR045120">
    <property type="entry name" value="Suco/Slp1-like"/>
</dbReference>
<comment type="caution">
    <text evidence="14">The sequence shown here is derived from an EMBL/GenBank/DDBJ whole genome shotgun (WGS) entry which is preliminary data.</text>
</comment>
<protein>
    <recommendedName>
        <fullName evidence="10">SUN-like protein 1</fullName>
    </recommendedName>
</protein>
<keyword evidence="3 12" id="KW-0732">Signal</keyword>
<evidence type="ECO:0000313" key="14">
    <source>
        <dbReference type="EMBL" id="TKA31577.1"/>
    </source>
</evidence>
<feature type="domain" description="SUN" evidence="13">
    <location>
        <begin position="273"/>
        <end position="441"/>
    </location>
</feature>
<evidence type="ECO:0000256" key="4">
    <source>
        <dbReference type="ARBA" id="ARBA00022824"/>
    </source>
</evidence>
<dbReference type="STRING" id="329885.A0A4U0U939"/>
<gene>
    <name evidence="14" type="ORF">B0A54_15710</name>
</gene>
<accession>A0A4U0U939</accession>
<dbReference type="AlphaFoldDB" id="A0A4U0U939"/>
<dbReference type="GO" id="GO:0005789">
    <property type="term" value="C:endoplasmic reticulum membrane"/>
    <property type="evidence" value="ECO:0007669"/>
    <property type="project" value="UniProtKB-SubCell"/>
</dbReference>
<feature type="region of interest" description="Disordered" evidence="11">
    <location>
        <begin position="200"/>
        <end position="232"/>
    </location>
</feature>
<keyword evidence="5" id="KW-1133">Transmembrane helix</keyword>
<dbReference type="Proteomes" id="UP000310066">
    <property type="component" value="Unassembled WGS sequence"/>
</dbReference>
<evidence type="ECO:0000256" key="11">
    <source>
        <dbReference type="SAM" id="MobiDB-lite"/>
    </source>
</evidence>
<evidence type="ECO:0000256" key="3">
    <source>
        <dbReference type="ARBA" id="ARBA00022729"/>
    </source>
</evidence>
<comment type="subcellular location">
    <subcellularLocation>
        <location evidence="1">Endoplasmic reticulum membrane</location>
        <topology evidence="1">Single-pass type I membrane protein</topology>
    </subcellularLocation>
</comment>
<dbReference type="GO" id="GO:0034975">
    <property type="term" value="P:protein folding in endoplasmic reticulum"/>
    <property type="evidence" value="ECO:0007669"/>
    <property type="project" value="TreeGrafter"/>
</dbReference>
<feature type="signal peptide" evidence="12">
    <location>
        <begin position="1"/>
        <end position="23"/>
    </location>
</feature>
<evidence type="ECO:0000256" key="12">
    <source>
        <dbReference type="SAM" id="SignalP"/>
    </source>
</evidence>
<evidence type="ECO:0000256" key="5">
    <source>
        <dbReference type="ARBA" id="ARBA00022989"/>
    </source>
</evidence>
<feature type="compositionally biased region" description="Polar residues" evidence="11">
    <location>
        <begin position="629"/>
        <end position="654"/>
    </location>
</feature>
<dbReference type="Pfam" id="PF07738">
    <property type="entry name" value="Sad1_UNC"/>
    <property type="match status" value="1"/>
</dbReference>
<evidence type="ECO:0000259" key="13">
    <source>
        <dbReference type="PROSITE" id="PS51469"/>
    </source>
</evidence>
<feature type="compositionally biased region" description="Polar residues" evidence="11">
    <location>
        <begin position="204"/>
        <end position="221"/>
    </location>
</feature>
<evidence type="ECO:0000256" key="9">
    <source>
        <dbReference type="ARBA" id="ARBA00064635"/>
    </source>
</evidence>
<feature type="compositionally biased region" description="Polar residues" evidence="11">
    <location>
        <begin position="933"/>
        <end position="945"/>
    </location>
</feature>
<dbReference type="PANTHER" id="PTHR12953">
    <property type="entry name" value="MEMBRANE PROTEIN CH1 RELATED"/>
    <property type="match status" value="1"/>
</dbReference>
<feature type="region of interest" description="Disordered" evidence="11">
    <location>
        <begin position="587"/>
        <end position="687"/>
    </location>
</feature>
<feature type="chain" id="PRO_5021007556" description="SUN-like protein 1" evidence="12">
    <location>
        <begin position="24"/>
        <end position="951"/>
    </location>
</feature>
<dbReference type="Gene3D" id="2.60.120.260">
    <property type="entry name" value="Galactose-binding domain-like"/>
    <property type="match status" value="1"/>
</dbReference>
<organism evidence="14 15">
    <name type="scientific">Friedmanniomyces endolithicus</name>
    <dbReference type="NCBI Taxonomy" id="329885"/>
    <lineage>
        <taxon>Eukaryota</taxon>
        <taxon>Fungi</taxon>
        <taxon>Dikarya</taxon>
        <taxon>Ascomycota</taxon>
        <taxon>Pezizomycotina</taxon>
        <taxon>Dothideomycetes</taxon>
        <taxon>Dothideomycetidae</taxon>
        <taxon>Mycosphaerellales</taxon>
        <taxon>Teratosphaeriaceae</taxon>
        <taxon>Friedmanniomyces</taxon>
    </lineage>
</organism>
<feature type="compositionally biased region" description="Low complexity" evidence="11">
    <location>
        <begin position="671"/>
        <end position="687"/>
    </location>
</feature>
<feature type="region of interest" description="Disordered" evidence="11">
    <location>
        <begin position="143"/>
        <end position="179"/>
    </location>
</feature>
<feature type="region of interest" description="Disordered" evidence="11">
    <location>
        <begin position="870"/>
        <end position="951"/>
    </location>
</feature>
<comment type="similarity">
    <text evidence="8">Belongs to the SLP1 family.</text>
</comment>
<evidence type="ECO:0000256" key="10">
    <source>
        <dbReference type="ARBA" id="ARBA00075366"/>
    </source>
</evidence>
<keyword evidence="2" id="KW-0812">Transmembrane</keyword>
<dbReference type="InterPro" id="IPR012919">
    <property type="entry name" value="SUN_dom"/>
</dbReference>
<proteinExistence type="inferred from homology"/>
<evidence type="ECO:0000256" key="8">
    <source>
        <dbReference type="ARBA" id="ARBA00061226"/>
    </source>
</evidence>
<evidence type="ECO:0000256" key="1">
    <source>
        <dbReference type="ARBA" id="ARBA00004115"/>
    </source>
</evidence>
<dbReference type="PANTHER" id="PTHR12953:SF0">
    <property type="entry name" value="SUN DOMAIN-CONTAINING OSSIFICATION FACTOR"/>
    <property type="match status" value="1"/>
</dbReference>
<dbReference type="FunFam" id="2.60.120.260:FF:000099">
    <property type="entry name" value="Uncharacterized protein, isoform C"/>
    <property type="match status" value="1"/>
</dbReference>
<name>A0A4U0U939_9PEZI</name>
<feature type="region of interest" description="Disordered" evidence="11">
    <location>
        <begin position="26"/>
        <end position="56"/>
    </location>
</feature>